<protein>
    <submittedName>
        <fullName evidence="1">Uncharacterized protein</fullName>
    </submittedName>
</protein>
<dbReference type="Proteomes" id="UP000005755">
    <property type="component" value="Unassembled WGS sequence"/>
</dbReference>
<name>A0ABN0BBW9_9HELI</name>
<evidence type="ECO:0000313" key="2">
    <source>
        <dbReference type="Proteomes" id="UP000005755"/>
    </source>
</evidence>
<keyword evidence="2" id="KW-1185">Reference proteome</keyword>
<sequence length="57" mass="6765">MPPDFAFDLTFLAIALLNHKIFSKDFCLLFHLDSTIHKIFKPQQIFNDIIHKHLLRT</sequence>
<gene>
    <name evidence="1" type="ORF">HCCG_00794</name>
</gene>
<proteinExistence type="predicted"/>
<dbReference type="EMBL" id="DS990391">
    <property type="protein sequence ID" value="EFR46248.1"/>
    <property type="molecule type" value="Genomic_DNA"/>
</dbReference>
<organism evidence="1 2">
    <name type="scientific">Helicobacter cinaedi CCUG 18818 = ATCC BAA-847</name>
    <dbReference type="NCBI Taxonomy" id="537971"/>
    <lineage>
        <taxon>Bacteria</taxon>
        <taxon>Pseudomonadati</taxon>
        <taxon>Campylobacterota</taxon>
        <taxon>Epsilonproteobacteria</taxon>
        <taxon>Campylobacterales</taxon>
        <taxon>Helicobacteraceae</taxon>
        <taxon>Helicobacter</taxon>
    </lineage>
</organism>
<evidence type="ECO:0000313" key="1">
    <source>
        <dbReference type="EMBL" id="EFR46248.1"/>
    </source>
</evidence>
<reference evidence="2" key="1">
    <citation type="journal article" date="2014" name="Genome Announc.">
        <title>Draft genome sequences of six enterohepatic helicobacter species isolated from humans and one from rhesus macaques.</title>
        <authorList>
            <person name="Shen Z."/>
            <person name="Sheh A."/>
            <person name="Young S.K."/>
            <person name="Abouelliel A."/>
            <person name="Ward D.V."/>
            <person name="Earl A.M."/>
            <person name="Fox J.G."/>
        </authorList>
    </citation>
    <scope>NUCLEOTIDE SEQUENCE [LARGE SCALE GENOMIC DNA]</scope>
    <source>
        <strain evidence="2">CCUG 18818</strain>
    </source>
</reference>
<accession>A0ABN0BBW9</accession>